<dbReference type="Gene3D" id="2.40.340.10">
    <property type="entry name" value="MoeA, C-terminal, domain IV"/>
    <property type="match status" value="1"/>
</dbReference>
<name>A0A5K7S7U5_9BACT</name>
<sequence length="391" mass="42825">MITLEQALEIAFSKAQLLGTETIDFLQSSGCILAQDVIADADMPPFHKSAMDGYACRRADLDMELEVVEIIPAGYTPTKSIALGQCSKIMTGAQVPEGADTVFMVEYSSETATGKIKFTGEKTNSNICLKGEDLKEGDLVISSGTMVKPQHVAILASVGCINPLVYQKPQVGIISTGSELVNPEVTPRSSQIRNSNGPQLFAQATKQGFPVNYYGIVPDDEQLTTKIIEKSVAESDVTILSGGVSVGDFDFVPKIIQKLGFEIHFNKINIKPGQHITFASKGNKYIIGLPGNPVSSFIQFEVFALPFLRKLMNYQQPEIQLPMPMSHDYFRKKTDREECLPVQITNQNEVTLVEYHGSAHIHAYHQAFGYISVPAGTTEILKGELVHVRPL</sequence>
<dbReference type="InterPro" id="IPR036688">
    <property type="entry name" value="MoeA_C_domain_IV_sf"/>
</dbReference>
<comment type="function">
    <text evidence="2 11">Catalyzes the insertion of molybdate into adenylated molybdopterin with the concomitant release of AMP.</text>
</comment>
<accession>A0A5K7S7U5</accession>
<proteinExistence type="inferred from homology"/>
<keyword evidence="14" id="KW-1185">Reference proteome</keyword>
<dbReference type="GO" id="GO:0061599">
    <property type="term" value="F:molybdopterin molybdotransferase activity"/>
    <property type="evidence" value="ECO:0007669"/>
    <property type="project" value="UniProtKB-UniRule"/>
</dbReference>
<evidence type="ECO:0000256" key="3">
    <source>
        <dbReference type="ARBA" id="ARBA00005046"/>
    </source>
</evidence>
<dbReference type="NCBIfam" id="TIGR00177">
    <property type="entry name" value="molyb_syn"/>
    <property type="match status" value="1"/>
</dbReference>
<protein>
    <recommendedName>
        <fullName evidence="11">Molybdopterin molybdenumtransferase</fullName>
        <ecNumber evidence="11">2.10.1.1</ecNumber>
    </recommendedName>
</protein>
<evidence type="ECO:0000256" key="6">
    <source>
        <dbReference type="ARBA" id="ARBA00022679"/>
    </source>
</evidence>
<dbReference type="SUPFAM" id="SSF63867">
    <property type="entry name" value="MoeA C-terminal domain-like"/>
    <property type="match status" value="1"/>
</dbReference>
<evidence type="ECO:0000256" key="7">
    <source>
        <dbReference type="ARBA" id="ARBA00022723"/>
    </source>
</evidence>
<evidence type="ECO:0000256" key="5">
    <source>
        <dbReference type="ARBA" id="ARBA00022505"/>
    </source>
</evidence>
<dbReference type="FunFam" id="3.40.980.10:FF:000004">
    <property type="entry name" value="Molybdopterin molybdenumtransferase"/>
    <property type="match status" value="1"/>
</dbReference>
<keyword evidence="9 11" id="KW-0501">Molybdenum cofactor biosynthesis</keyword>
<gene>
    <name evidence="13" type="ORF">AQPE_1544</name>
</gene>
<dbReference type="InterPro" id="IPR038987">
    <property type="entry name" value="MoeA-like"/>
</dbReference>
<dbReference type="KEGG" id="anf:AQPE_1544"/>
<evidence type="ECO:0000313" key="13">
    <source>
        <dbReference type="EMBL" id="BBE17394.1"/>
    </source>
</evidence>
<dbReference type="UniPathway" id="UPA00344"/>
<dbReference type="SUPFAM" id="SSF53218">
    <property type="entry name" value="Molybdenum cofactor biosynthesis proteins"/>
    <property type="match status" value="1"/>
</dbReference>
<dbReference type="AlphaFoldDB" id="A0A5K7S7U5"/>
<keyword evidence="8 11" id="KW-0460">Magnesium</keyword>
<keyword evidence="6 11" id="KW-0808">Transferase</keyword>
<dbReference type="PANTHER" id="PTHR10192:SF5">
    <property type="entry name" value="GEPHYRIN"/>
    <property type="match status" value="1"/>
</dbReference>
<evidence type="ECO:0000259" key="12">
    <source>
        <dbReference type="SMART" id="SM00852"/>
    </source>
</evidence>
<evidence type="ECO:0000256" key="8">
    <source>
        <dbReference type="ARBA" id="ARBA00022842"/>
    </source>
</evidence>
<comment type="pathway">
    <text evidence="3 11">Cofactor biosynthesis; molybdopterin biosynthesis.</text>
</comment>
<dbReference type="GO" id="GO:0046872">
    <property type="term" value="F:metal ion binding"/>
    <property type="evidence" value="ECO:0007669"/>
    <property type="project" value="UniProtKB-UniRule"/>
</dbReference>
<dbReference type="Gene3D" id="2.170.190.11">
    <property type="entry name" value="Molybdopterin biosynthesis moea protein, domain 3"/>
    <property type="match status" value="1"/>
</dbReference>
<evidence type="ECO:0000256" key="11">
    <source>
        <dbReference type="RuleBase" id="RU365090"/>
    </source>
</evidence>
<organism evidence="13 14">
    <name type="scientific">Aquipluma nitroreducens</name>
    <dbReference type="NCBI Taxonomy" id="2010828"/>
    <lineage>
        <taxon>Bacteria</taxon>
        <taxon>Pseudomonadati</taxon>
        <taxon>Bacteroidota</taxon>
        <taxon>Bacteroidia</taxon>
        <taxon>Marinilabiliales</taxon>
        <taxon>Prolixibacteraceae</taxon>
        <taxon>Aquipluma</taxon>
    </lineage>
</organism>
<comment type="catalytic activity">
    <reaction evidence="10">
        <text>adenylyl-molybdopterin + molybdate = Mo-molybdopterin + AMP + H(+)</text>
        <dbReference type="Rhea" id="RHEA:35047"/>
        <dbReference type="ChEBI" id="CHEBI:15378"/>
        <dbReference type="ChEBI" id="CHEBI:36264"/>
        <dbReference type="ChEBI" id="CHEBI:62727"/>
        <dbReference type="ChEBI" id="CHEBI:71302"/>
        <dbReference type="ChEBI" id="CHEBI:456215"/>
        <dbReference type="EC" id="2.10.1.1"/>
    </reaction>
</comment>
<dbReference type="Gene3D" id="3.40.980.10">
    <property type="entry name" value="MoaB/Mog-like domain"/>
    <property type="match status" value="1"/>
</dbReference>
<keyword evidence="5 11" id="KW-0500">Molybdenum</keyword>
<comment type="cofactor">
    <cofactor evidence="1 11">
        <name>Mg(2+)</name>
        <dbReference type="ChEBI" id="CHEBI:18420"/>
    </cofactor>
</comment>
<evidence type="ECO:0000256" key="1">
    <source>
        <dbReference type="ARBA" id="ARBA00001946"/>
    </source>
</evidence>
<feature type="domain" description="MoaB/Mog" evidence="12">
    <location>
        <begin position="172"/>
        <end position="310"/>
    </location>
</feature>
<dbReference type="CDD" id="cd00887">
    <property type="entry name" value="MoeA"/>
    <property type="match status" value="1"/>
</dbReference>
<evidence type="ECO:0000313" key="14">
    <source>
        <dbReference type="Proteomes" id="UP001193389"/>
    </source>
</evidence>
<dbReference type="SMART" id="SM00852">
    <property type="entry name" value="MoCF_biosynth"/>
    <property type="match status" value="1"/>
</dbReference>
<dbReference type="Pfam" id="PF00994">
    <property type="entry name" value="MoCF_biosynth"/>
    <property type="match status" value="1"/>
</dbReference>
<dbReference type="GO" id="GO:0005829">
    <property type="term" value="C:cytosol"/>
    <property type="evidence" value="ECO:0007669"/>
    <property type="project" value="TreeGrafter"/>
</dbReference>
<dbReference type="EC" id="2.10.1.1" evidence="11"/>
<evidence type="ECO:0000256" key="2">
    <source>
        <dbReference type="ARBA" id="ARBA00002901"/>
    </source>
</evidence>
<dbReference type="GO" id="GO:0006777">
    <property type="term" value="P:Mo-molybdopterin cofactor biosynthetic process"/>
    <property type="evidence" value="ECO:0007669"/>
    <property type="project" value="UniProtKB-UniRule"/>
</dbReference>
<dbReference type="InterPro" id="IPR005110">
    <property type="entry name" value="MoeA_linker/N"/>
</dbReference>
<dbReference type="Proteomes" id="UP001193389">
    <property type="component" value="Chromosome"/>
</dbReference>
<comment type="similarity">
    <text evidence="4 11">Belongs to the MoeA family.</text>
</comment>
<dbReference type="EMBL" id="AP018694">
    <property type="protein sequence ID" value="BBE17394.1"/>
    <property type="molecule type" value="Genomic_DNA"/>
</dbReference>
<dbReference type="NCBIfam" id="NF045515">
    <property type="entry name" value="Glp_gephyrin"/>
    <property type="match status" value="1"/>
</dbReference>
<evidence type="ECO:0000256" key="4">
    <source>
        <dbReference type="ARBA" id="ARBA00010763"/>
    </source>
</evidence>
<keyword evidence="7 11" id="KW-0479">Metal-binding</keyword>
<dbReference type="PANTHER" id="PTHR10192">
    <property type="entry name" value="MOLYBDOPTERIN BIOSYNTHESIS PROTEIN"/>
    <property type="match status" value="1"/>
</dbReference>
<dbReference type="Pfam" id="PF03453">
    <property type="entry name" value="MoeA_N"/>
    <property type="match status" value="1"/>
</dbReference>
<dbReference type="Pfam" id="PF03454">
    <property type="entry name" value="MoeA_C"/>
    <property type="match status" value="1"/>
</dbReference>
<dbReference type="InterPro" id="IPR005111">
    <property type="entry name" value="MoeA_C_domain_IV"/>
</dbReference>
<dbReference type="Gene3D" id="3.90.105.10">
    <property type="entry name" value="Molybdopterin biosynthesis moea protein, domain 2"/>
    <property type="match status" value="1"/>
</dbReference>
<evidence type="ECO:0000256" key="10">
    <source>
        <dbReference type="ARBA" id="ARBA00047317"/>
    </source>
</evidence>
<dbReference type="SUPFAM" id="SSF63882">
    <property type="entry name" value="MoeA N-terminal region -like"/>
    <property type="match status" value="1"/>
</dbReference>
<reference evidence="13" key="1">
    <citation type="journal article" date="2020" name="Int. J. Syst. Evol. Microbiol.">
        <title>Aquipluma nitroreducens gen. nov. sp. nov., a novel facultatively anaerobic bacterium isolated from a freshwater lake.</title>
        <authorList>
            <person name="Watanabe M."/>
            <person name="Kojima H."/>
            <person name="Fukui M."/>
        </authorList>
    </citation>
    <scope>NUCLEOTIDE SEQUENCE</scope>
    <source>
        <strain evidence="13">MeG22</strain>
    </source>
</reference>
<dbReference type="RefSeq" id="WP_318350395.1">
    <property type="nucleotide sequence ID" value="NZ_AP018694.1"/>
</dbReference>
<dbReference type="InterPro" id="IPR001453">
    <property type="entry name" value="MoaB/Mog_dom"/>
</dbReference>
<evidence type="ECO:0000256" key="9">
    <source>
        <dbReference type="ARBA" id="ARBA00023150"/>
    </source>
</evidence>
<dbReference type="InterPro" id="IPR036135">
    <property type="entry name" value="MoeA_linker/N_sf"/>
</dbReference>
<dbReference type="InterPro" id="IPR036425">
    <property type="entry name" value="MoaB/Mog-like_dom_sf"/>
</dbReference>